<proteinExistence type="predicted"/>
<feature type="region of interest" description="Disordered" evidence="1">
    <location>
        <begin position="113"/>
        <end position="176"/>
    </location>
</feature>
<sequence length="349" mass="39117">MSKSQALGKGSKIDILEANATKRATSRVASESREAMFRRAMALLSARCTSVLGSQTVETPFGTVKQPTFGIQVPQYFYIKQEKPRPMPPLKAWQGYNGNVYFEPISIAGMPNDVLMPKSGKSRGSHVNDQVNRMTPGQKRPMTEPNRSPDSSSNSRSISRNTGKSNNSKNRPSTRQMALLDKRTVLNRFNTSLDDDITLIETTETTGSLAVRPKSDNIIDYKTRHDQMYNRERICKGSVAHKQYIAKMQGNRPSLKVSGGKYSTPAVTSPLLRTQTQYSLSNNRLTTNSPDLYAAQLPPLEQLRNSVRHMDNTNEKQNYGRARPLTNDIKPFIKYSPDIKIKQPAVNYV</sequence>
<evidence type="ECO:0000256" key="1">
    <source>
        <dbReference type="SAM" id="MobiDB-lite"/>
    </source>
</evidence>
<organism evidence="2 3">
    <name type="scientific">Mytilus coruscus</name>
    <name type="common">Sea mussel</name>
    <dbReference type="NCBI Taxonomy" id="42192"/>
    <lineage>
        <taxon>Eukaryota</taxon>
        <taxon>Metazoa</taxon>
        <taxon>Spiralia</taxon>
        <taxon>Lophotrochozoa</taxon>
        <taxon>Mollusca</taxon>
        <taxon>Bivalvia</taxon>
        <taxon>Autobranchia</taxon>
        <taxon>Pteriomorphia</taxon>
        <taxon>Mytilida</taxon>
        <taxon>Mytiloidea</taxon>
        <taxon>Mytilidae</taxon>
        <taxon>Mytilinae</taxon>
        <taxon>Mytilus</taxon>
    </lineage>
</organism>
<evidence type="ECO:0000313" key="3">
    <source>
        <dbReference type="Proteomes" id="UP000507470"/>
    </source>
</evidence>
<keyword evidence="3" id="KW-1185">Reference proteome</keyword>
<dbReference type="EMBL" id="CACVKT020001822">
    <property type="protein sequence ID" value="CAC5371928.1"/>
    <property type="molecule type" value="Genomic_DNA"/>
</dbReference>
<protein>
    <submittedName>
        <fullName evidence="2">Uncharacterized protein</fullName>
    </submittedName>
</protein>
<feature type="compositionally biased region" description="Low complexity" evidence="1">
    <location>
        <begin position="146"/>
        <end position="161"/>
    </location>
</feature>
<gene>
    <name evidence="2" type="ORF">MCOR_10216</name>
</gene>
<accession>A0A6J8AQD0</accession>
<reference evidence="2 3" key="1">
    <citation type="submission" date="2020-06" db="EMBL/GenBank/DDBJ databases">
        <authorList>
            <person name="Li R."/>
            <person name="Bekaert M."/>
        </authorList>
    </citation>
    <scope>NUCLEOTIDE SEQUENCE [LARGE SCALE GENOMIC DNA]</scope>
    <source>
        <strain evidence="3">wild</strain>
    </source>
</reference>
<dbReference type="AlphaFoldDB" id="A0A6J8AQD0"/>
<feature type="compositionally biased region" description="Polar residues" evidence="1">
    <location>
        <begin position="125"/>
        <end position="135"/>
    </location>
</feature>
<name>A0A6J8AQD0_MYTCO</name>
<dbReference type="OrthoDB" id="10032693at2759"/>
<dbReference type="Proteomes" id="UP000507470">
    <property type="component" value="Unassembled WGS sequence"/>
</dbReference>
<evidence type="ECO:0000313" key="2">
    <source>
        <dbReference type="EMBL" id="CAC5371928.1"/>
    </source>
</evidence>
<feature type="compositionally biased region" description="Polar residues" evidence="1">
    <location>
        <begin position="162"/>
        <end position="176"/>
    </location>
</feature>